<dbReference type="Proteomes" id="UP001206357">
    <property type="component" value="Unassembled WGS sequence"/>
</dbReference>
<dbReference type="Gene3D" id="1.10.260.40">
    <property type="entry name" value="lambda repressor-like DNA-binding domains"/>
    <property type="match status" value="1"/>
</dbReference>
<dbReference type="SUPFAM" id="SSF47413">
    <property type="entry name" value="lambda repressor-like DNA-binding domains"/>
    <property type="match status" value="1"/>
</dbReference>
<feature type="domain" description="HTH cro/C1-type" evidence="2">
    <location>
        <begin position="13"/>
        <end position="67"/>
    </location>
</feature>
<dbReference type="InterPro" id="IPR001387">
    <property type="entry name" value="Cro/C1-type_HTH"/>
</dbReference>
<evidence type="ECO:0000259" key="2">
    <source>
        <dbReference type="PROSITE" id="PS50943"/>
    </source>
</evidence>
<sequence length="249" mass="28012">MKIVTEKQVSNRLTELRKKRGYTLADVGKALGVGTNTISRYETGKREPKLETWQKLADFFGVSVQYLQGISDVPNANSSLAAQTSEALFQAVGNQKKDQPIDFELVDRLITMAASAKSVEELEKKVEPLLQSTNEQTRDQFIEQLTGLLVPDEMAEDFKREFSNSWKADMAVRFSKKINLDASGVTAALEGYYLIIQKALKGDKDAKKIFALINQLIHKYLTDSVQKDKEMMEKLDKAIDGENKSKKPK</sequence>
<proteinExistence type="predicted"/>
<dbReference type="PANTHER" id="PTHR46558:SF11">
    <property type="entry name" value="HTH-TYPE TRANSCRIPTIONAL REGULATOR XRE"/>
    <property type="match status" value="1"/>
</dbReference>
<dbReference type="InterPro" id="IPR010982">
    <property type="entry name" value="Lambda_DNA-bd_dom_sf"/>
</dbReference>
<dbReference type="EMBL" id="JANKAU010000002">
    <property type="protein sequence ID" value="MCR1914496.1"/>
    <property type="molecule type" value="Genomic_DNA"/>
</dbReference>
<name>A0AAW5M2N1_LACJH</name>
<dbReference type="Pfam" id="PF01381">
    <property type="entry name" value="HTH_3"/>
    <property type="match status" value="1"/>
</dbReference>
<gene>
    <name evidence="3" type="ORF">NSA17_03545</name>
</gene>
<keyword evidence="1" id="KW-0238">DNA-binding</keyword>
<protein>
    <submittedName>
        <fullName evidence="3">Helix-turn-helix domain-containing protein</fullName>
    </submittedName>
</protein>
<dbReference type="CDD" id="cd00093">
    <property type="entry name" value="HTH_XRE"/>
    <property type="match status" value="1"/>
</dbReference>
<accession>A0AAW5M2N1</accession>
<dbReference type="GO" id="GO:0003677">
    <property type="term" value="F:DNA binding"/>
    <property type="evidence" value="ECO:0007669"/>
    <property type="project" value="UniProtKB-KW"/>
</dbReference>
<evidence type="ECO:0000313" key="4">
    <source>
        <dbReference type="Proteomes" id="UP001206357"/>
    </source>
</evidence>
<dbReference type="PANTHER" id="PTHR46558">
    <property type="entry name" value="TRACRIPTIONAL REGULATORY PROTEIN-RELATED-RELATED"/>
    <property type="match status" value="1"/>
</dbReference>
<evidence type="ECO:0000313" key="3">
    <source>
        <dbReference type="EMBL" id="MCR1914496.1"/>
    </source>
</evidence>
<dbReference type="PROSITE" id="PS50943">
    <property type="entry name" value="HTH_CROC1"/>
    <property type="match status" value="1"/>
</dbReference>
<evidence type="ECO:0000256" key="1">
    <source>
        <dbReference type="ARBA" id="ARBA00023125"/>
    </source>
</evidence>
<reference evidence="3" key="1">
    <citation type="submission" date="2022-07" db="EMBL/GenBank/DDBJ databases">
        <title>Enhanced cultured diversity of the mouse gut microbiota enables custom-made synthetic communities.</title>
        <authorList>
            <person name="Afrizal A."/>
        </authorList>
    </citation>
    <scope>NUCLEOTIDE SEQUENCE</scope>
    <source>
        <strain evidence="3">DSM 100219</strain>
    </source>
</reference>
<organism evidence="3 4">
    <name type="scientific">Lactobacillus johnsonii</name>
    <dbReference type="NCBI Taxonomy" id="33959"/>
    <lineage>
        <taxon>Bacteria</taxon>
        <taxon>Bacillati</taxon>
        <taxon>Bacillota</taxon>
        <taxon>Bacilli</taxon>
        <taxon>Lactobacillales</taxon>
        <taxon>Lactobacillaceae</taxon>
        <taxon>Lactobacillus</taxon>
    </lineage>
</organism>
<comment type="caution">
    <text evidence="3">The sequence shown here is derived from an EMBL/GenBank/DDBJ whole genome shotgun (WGS) entry which is preliminary data.</text>
</comment>
<dbReference type="AlphaFoldDB" id="A0AAW5M2N1"/>
<dbReference type="SMART" id="SM00530">
    <property type="entry name" value="HTH_XRE"/>
    <property type="match status" value="1"/>
</dbReference>